<keyword evidence="1" id="KW-0472">Membrane</keyword>
<comment type="caution">
    <text evidence="2">The sequence shown here is derived from an EMBL/GenBank/DDBJ whole genome shotgun (WGS) entry which is preliminary data.</text>
</comment>
<keyword evidence="1" id="KW-1133">Transmembrane helix</keyword>
<dbReference type="EMBL" id="BARS01020988">
    <property type="protein sequence ID" value="GAG13109.1"/>
    <property type="molecule type" value="Genomic_DNA"/>
</dbReference>
<dbReference type="AlphaFoldDB" id="X0V4L3"/>
<name>X0V4L3_9ZZZZ</name>
<sequence>PLYLAGFLFVIRRFMVCVWCVLVAPNYGLGVCVWFICALYSIVSDMVYMLHYIIWGVYAAHT</sequence>
<protein>
    <submittedName>
        <fullName evidence="2">Uncharacterized protein</fullName>
    </submittedName>
</protein>
<accession>X0V4L3</accession>
<feature type="transmembrane region" description="Helical" evidence="1">
    <location>
        <begin position="31"/>
        <end position="54"/>
    </location>
</feature>
<proteinExistence type="predicted"/>
<gene>
    <name evidence="2" type="ORF">S01H1_33781</name>
</gene>
<organism evidence="2">
    <name type="scientific">marine sediment metagenome</name>
    <dbReference type="NCBI Taxonomy" id="412755"/>
    <lineage>
        <taxon>unclassified sequences</taxon>
        <taxon>metagenomes</taxon>
        <taxon>ecological metagenomes</taxon>
    </lineage>
</organism>
<reference evidence="2" key="1">
    <citation type="journal article" date="2014" name="Front. Microbiol.">
        <title>High frequency of phylogenetically diverse reductive dehalogenase-homologous genes in deep subseafloor sedimentary metagenomes.</title>
        <authorList>
            <person name="Kawai M."/>
            <person name="Futagami T."/>
            <person name="Toyoda A."/>
            <person name="Takaki Y."/>
            <person name="Nishi S."/>
            <person name="Hori S."/>
            <person name="Arai W."/>
            <person name="Tsubouchi T."/>
            <person name="Morono Y."/>
            <person name="Uchiyama I."/>
            <person name="Ito T."/>
            <person name="Fujiyama A."/>
            <person name="Inagaki F."/>
            <person name="Takami H."/>
        </authorList>
    </citation>
    <scope>NUCLEOTIDE SEQUENCE</scope>
    <source>
        <strain evidence="2">Expedition CK06-06</strain>
    </source>
</reference>
<evidence type="ECO:0000313" key="2">
    <source>
        <dbReference type="EMBL" id="GAG13109.1"/>
    </source>
</evidence>
<evidence type="ECO:0000256" key="1">
    <source>
        <dbReference type="SAM" id="Phobius"/>
    </source>
</evidence>
<keyword evidence="1" id="KW-0812">Transmembrane</keyword>
<feature type="non-terminal residue" evidence="2">
    <location>
        <position position="1"/>
    </location>
</feature>